<feature type="non-terminal residue" evidence="1">
    <location>
        <position position="1"/>
    </location>
</feature>
<reference evidence="1" key="1">
    <citation type="submission" date="2018-05" db="EMBL/GenBank/DDBJ databases">
        <title>Draft genome of Mucuna pruriens seed.</title>
        <authorList>
            <person name="Nnadi N.E."/>
            <person name="Vos R."/>
            <person name="Hasami M.H."/>
            <person name="Devisetty U.K."/>
            <person name="Aguiy J.C."/>
        </authorList>
    </citation>
    <scope>NUCLEOTIDE SEQUENCE [LARGE SCALE GENOMIC DNA]</scope>
    <source>
        <strain evidence="1">JCA_2017</strain>
    </source>
</reference>
<sequence>MKIMEAGKYECQRPLIVQTTPGDDAVLELASRWLCIADVERHLDLTPDCAIGLYGPSLGLVERLSAWASNGRLAILRNSPVMVMAFDGSKRELMGEITLPIRIGPTTFDITFQVMDIRLAYSCLLGRRWIHAAGAVPSSLHQKVKFIVDGQLINFIGEKEMMVSTPFPMEYIEEDEEARNLFSST</sequence>
<dbReference type="STRING" id="157652.A0A371FDD4"/>
<dbReference type="PANTHER" id="PTHR33240:SF15">
    <property type="entry name" value="GAG-PRO-LIKE PROTEIN"/>
    <property type="match status" value="1"/>
</dbReference>
<dbReference type="EMBL" id="QJKJ01009553">
    <property type="protein sequence ID" value="RDX76296.1"/>
    <property type="molecule type" value="Genomic_DNA"/>
</dbReference>
<evidence type="ECO:0000313" key="1">
    <source>
        <dbReference type="EMBL" id="RDX76296.1"/>
    </source>
</evidence>
<dbReference type="PANTHER" id="PTHR33240">
    <property type="entry name" value="OS08G0508500 PROTEIN"/>
    <property type="match status" value="1"/>
</dbReference>
<keyword evidence="2" id="KW-1185">Reference proteome</keyword>
<accession>A0A371FDD4</accession>
<gene>
    <name evidence="1" type="ORF">CR513_43729</name>
</gene>
<organism evidence="1 2">
    <name type="scientific">Mucuna pruriens</name>
    <name type="common">Velvet bean</name>
    <name type="synonym">Dolichos pruriens</name>
    <dbReference type="NCBI Taxonomy" id="157652"/>
    <lineage>
        <taxon>Eukaryota</taxon>
        <taxon>Viridiplantae</taxon>
        <taxon>Streptophyta</taxon>
        <taxon>Embryophyta</taxon>
        <taxon>Tracheophyta</taxon>
        <taxon>Spermatophyta</taxon>
        <taxon>Magnoliopsida</taxon>
        <taxon>eudicotyledons</taxon>
        <taxon>Gunneridae</taxon>
        <taxon>Pentapetalae</taxon>
        <taxon>rosids</taxon>
        <taxon>fabids</taxon>
        <taxon>Fabales</taxon>
        <taxon>Fabaceae</taxon>
        <taxon>Papilionoideae</taxon>
        <taxon>50 kb inversion clade</taxon>
        <taxon>NPAAA clade</taxon>
        <taxon>indigoferoid/millettioid clade</taxon>
        <taxon>Phaseoleae</taxon>
        <taxon>Mucuna</taxon>
    </lineage>
</organism>
<dbReference type="Gene3D" id="2.40.70.10">
    <property type="entry name" value="Acid Proteases"/>
    <property type="match status" value="1"/>
</dbReference>
<dbReference type="AlphaFoldDB" id="A0A371FDD4"/>
<dbReference type="CDD" id="cd00303">
    <property type="entry name" value="retropepsin_like"/>
    <property type="match status" value="1"/>
</dbReference>
<dbReference type="InterPro" id="IPR021109">
    <property type="entry name" value="Peptidase_aspartic_dom_sf"/>
</dbReference>
<dbReference type="OrthoDB" id="2919534at2759"/>
<proteinExistence type="predicted"/>
<dbReference type="Proteomes" id="UP000257109">
    <property type="component" value="Unassembled WGS sequence"/>
</dbReference>
<comment type="caution">
    <text evidence="1">The sequence shown here is derived from an EMBL/GenBank/DDBJ whole genome shotgun (WGS) entry which is preliminary data.</text>
</comment>
<protein>
    <submittedName>
        <fullName evidence="1">Uncharacterized protein</fullName>
    </submittedName>
</protein>
<name>A0A371FDD4_MUCPR</name>
<evidence type="ECO:0000313" key="2">
    <source>
        <dbReference type="Proteomes" id="UP000257109"/>
    </source>
</evidence>